<dbReference type="EMBL" id="JNSK01000001">
    <property type="protein sequence ID" value="KGA20757.1"/>
    <property type="molecule type" value="Genomic_DNA"/>
</dbReference>
<keyword evidence="5" id="KW-0028">Amino-acid biosynthesis</keyword>
<keyword evidence="8" id="KW-0456">Lyase</keyword>
<evidence type="ECO:0000256" key="6">
    <source>
        <dbReference type="ARBA" id="ARBA00022822"/>
    </source>
</evidence>
<dbReference type="SUPFAM" id="SSF51366">
    <property type="entry name" value="Ribulose-phoshate binding barrel"/>
    <property type="match status" value="1"/>
</dbReference>
<organism evidence="10">
    <name type="scientific">freshwater metagenome</name>
    <dbReference type="NCBI Taxonomy" id="449393"/>
    <lineage>
        <taxon>unclassified sequences</taxon>
        <taxon>metagenomes</taxon>
        <taxon>ecological metagenomes</taxon>
    </lineage>
</organism>
<dbReference type="NCBIfam" id="TIGR00262">
    <property type="entry name" value="trpA"/>
    <property type="match status" value="1"/>
</dbReference>
<evidence type="ECO:0000256" key="1">
    <source>
        <dbReference type="ARBA" id="ARBA00003365"/>
    </source>
</evidence>
<evidence type="ECO:0000256" key="4">
    <source>
        <dbReference type="ARBA" id="ARBA00012043"/>
    </source>
</evidence>
<comment type="pathway">
    <text evidence="2">Amino-acid biosynthesis; L-tryptophan biosynthesis; L-tryptophan from chorismate: step 5/5.</text>
</comment>
<dbReference type="PROSITE" id="PS00167">
    <property type="entry name" value="TRP_SYNTHASE_ALPHA"/>
    <property type="match status" value="1"/>
</dbReference>
<reference evidence="10" key="1">
    <citation type="submission" date="2014-05" db="EMBL/GenBank/DDBJ databases">
        <title>Key roles for freshwater Actinobacteria revealed by deep metagenomic sequencing.</title>
        <authorList>
            <person name="Ghai R."/>
            <person name="Mizuno C.M."/>
            <person name="Picazo A."/>
            <person name="Camacho A."/>
            <person name="Rodriguez-Valera F."/>
        </authorList>
    </citation>
    <scope>NUCLEOTIDE SEQUENCE</scope>
</reference>
<comment type="subunit">
    <text evidence="3">Tetramer of two alpha and two beta chains.</text>
</comment>
<dbReference type="GO" id="GO:0004834">
    <property type="term" value="F:tryptophan synthase activity"/>
    <property type="evidence" value="ECO:0007669"/>
    <property type="project" value="UniProtKB-EC"/>
</dbReference>
<dbReference type="PANTHER" id="PTHR43406:SF1">
    <property type="entry name" value="TRYPTOPHAN SYNTHASE ALPHA CHAIN, CHLOROPLASTIC"/>
    <property type="match status" value="1"/>
</dbReference>
<protein>
    <recommendedName>
        <fullName evidence="4">tryptophan synthase</fullName>
        <ecNumber evidence="4">4.2.1.20</ecNumber>
    </recommendedName>
</protein>
<dbReference type="InterPro" id="IPR018204">
    <property type="entry name" value="Trp_synthase_alpha_AS"/>
</dbReference>
<evidence type="ECO:0000256" key="3">
    <source>
        <dbReference type="ARBA" id="ARBA00011270"/>
    </source>
</evidence>
<dbReference type="PANTHER" id="PTHR43406">
    <property type="entry name" value="TRYPTOPHAN SYNTHASE, ALPHA CHAIN"/>
    <property type="match status" value="1"/>
</dbReference>
<name>A0A094QBH2_9ZZZZ</name>
<dbReference type="CDD" id="cd04724">
    <property type="entry name" value="Tryptophan_synthase_alpha"/>
    <property type="match status" value="1"/>
</dbReference>
<proteinExistence type="inferred from homology"/>
<evidence type="ECO:0000256" key="2">
    <source>
        <dbReference type="ARBA" id="ARBA00004733"/>
    </source>
</evidence>
<gene>
    <name evidence="10" type="ORF">GM50_0245</name>
</gene>
<evidence type="ECO:0000256" key="9">
    <source>
        <dbReference type="ARBA" id="ARBA00049047"/>
    </source>
</evidence>
<dbReference type="InterPro" id="IPR002028">
    <property type="entry name" value="Trp_synthase_suA"/>
</dbReference>
<dbReference type="Gene3D" id="3.20.20.70">
    <property type="entry name" value="Aldolase class I"/>
    <property type="match status" value="1"/>
</dbReference>
<dbReference type="InterPro" id="IPR011060">
    <property type="entry name" value="RibuloseP-bd_barrel"/>
</dbReference>
<dbReference type="UniPathway" id="UPA00035">
    <property type="reaction ID" value="UER00044"/>
</dbReference>
<dbReference type="InterPro" id="IPR013785">
    <property type="entry name" value="Aldolase_TIM"/>
</dbReference>
<evidence type="ECO:0000313" key="10">
    <source>
        <dbReference type="EMBL" id="KGA20757.1"/>
    </source>
</evidence>
<comment type="function">
    <text evidence="1">The alpha subunit is responsible for the aldol cleavage of indoleglycerol phosphate to indole and glyceraldehyde 3-phosphate.</text>
</comment>
<dbReference type="Pfam" id="PF00290">
    <property type="entry name" value="Trp_syntA"/>
    <property type="match status" value="1"/>
</dbReference>
<dbReference type="GO" id="GO:0005829">
    <property type="term" value="C:cytosol"/>
    <property type="evidence" value="ECO:0007669"/>
    <property type="project" value="TreeGrafter"/>
</dbReference>
<dbReference type="FunFam" id="3.20.20.70:FF:000037">
    <property type="entry name" value="Tryptophan synthase alpha chain"/>
    <property type="match status" value="1"/>
</dbReference>
<keyword evidence="6" id="KW-0822">Tryptophan biosynthesis</keyword>
<sequence>MLQLQPSTLELSSKVSLDTPLDQVLARAKSENRAALIAYIPAGFPSHEGCKKVIAAFAAGGVDAIEIGFPYSDPVMDGPTIQAAAVQSLSQGTGAKEVFESLKCATDLGVAAVVMTYWNPIERYGVEKFADSIAANGGSGVITPDLTVEESREWIKATDHSKINRIYVVAPSTSDARLPKVTESCGGFIYAASLMGVTGTRSSVSSSAADLVARIRTSSDTPVSVGLGVSTREHAKSVATYADGVIVGSAFINVLLEAPDEESGLRAVQELAEQLAMGVREGR</sequence>
<comment type="catalytic activity">
    <reaction evidence="9">
        <text>(1S,2R)-1-C-(indol-3-yl)glycerol 3-phosphate + L-serine = D-glyceraldehyde 3-phosphate + L-tryptophan + H2O</text>
        <dbReference type="Rhea" id="RHEA:10532"/>
        <dbReference type="ChEBI" id="CHEBI:15377"/>
        <dbReference type="ChEBI" id="CHEBI:33384"/>
        <dbReference type="ChEBI" id="CHEBI:57912"/>
        <dbReference type="ChEBI" id="CHEBI:58866"/>
        <dbReference type="ChEBI" id="CHEBI:59776"/>
        <dbReference type="EC" id="4.2.1.20"/>
    </reaction>
</comment>
<evidence type="ECO:0000256" key="5">
    <source>
        <dbReference type="ARBA" id="ARBA00022605"/>
    </source>
</evidence>
<keyword evidence="7" id="KW-0057">Aromatic amino acid biosynthesis</keyword>
<accession>A0A094QBH2</accession>
<evidence type="ECO:0000256" key="8">
    <source>
        <dbReference type="ARBA" id="ARBA00023239"/>
    </source>
</evidence>
<dbReference type="EC" id="4.2.1.20" evidence="4"/>
<dbReference type="HAMAP" id="MF_00131">
    <property type="entry name" value="Trp_synth_alpha"/>
    <property type="match status" value="1"/>
</dbReference>
<evidence type="ECO:0000256" key="7">
    <source>
        <dbReference type="ARBA" id="ARBA00023141"/>
    </source>
</evidence>
<comment type="caution">
    <text evidence="10">The sequence shown here is derived from an EMBL/GenBank/DDBJ whole genome shotgun (WGS) entry which is preliminary data.</text>
</comment>
<dbReference type="AlphaFoldDB" id="A0A094QBH2"/>